<dbReference type="AlphaFoldDB" id="A0A5S5BBD8"/>
<gene>
    <name evidence="1" type="ORF">A9A72_123438</name>
</gene>
<dbReference type="GO" id="GO:0016301">
    <property type="term" value="F:kinase activity"/>
    <property type="evidence" value="ECO:0007669"/>
    <property type="project" value="UniProtKB-KW"/>
</dbReference>
<reference evidence="1 2" key="1">
    <citation type="submission" date="2019-07" db="EMBL/GenBank/DDBJ databases">
        <title>Deep subsurface shale carbon reservoir microbial communities from Ohio and West Virginia, USA.</title>
        <authorList>
            <person name="Wrighton K."/>
        </authorList>
    </citation>
    <scope>NUCLEOTIDE SEQUENCE [LARGE SCALE GENOMIC DNA]</scope>
    <source>
        <strain evidence="1 2">NP_8Ht</strain>
    </source>
</reference>
<proteinExistence type="predicted"/>
<dbReference type="Gene3D" id="1.10.510.10">
    <property type="entry name" value="Transferase(Phosphotransferase) domain 1"/>
    <property type="match status" value="1"/>
</dbReference>
<organism evidence="1 2">
    <name type="scientific">Stutzerimonas stutzeri</name>
    <name type="common">Pseudomonas stutzeri</name>
    <dbReference type="NCBI Taxonomy" id="316"/>
    <lineage>
        <taxon>Bacteria</taxon>
        <taxon>Pseudomonadati</taxon>
        <taxon>Pseudomonadota</taxon>
        <taxon>Gammaproteobacteria</taxon>
        <taxon>Pseudomonadales</taxon>
        <taxon>Pseudomonadaceae</taxon>
        <taxon>Stutzerimonas</taxon>
    </lineage>
</organism>
<sequence length="479" mass="53997">MKLAQLRSAGRTPSLPMSIALGADELHIMHWLRVLPGQRYVARAQWRGVQVLAKLMVGDRARRHFDRELAGAQLLASQRLTTPDLLDEGFEESGGGWLLFEYLEDAESLHEAWLAVARQLPLSEAQRNVLGSALAEIATLHAKGLWQSDLHLDNLMRHEQRLYLIDGGGIRAETPGQPLSRDRVLENLAVFFAQLPAALEPFVEELLVNYLLVNSAHALPLEALVDKTRVARQQRLASYLKKVGRDCTAFSVHRDHGGVVAVRREYEAELRGVLADPDGFIAAGVALKRGGSATVARVDTQERPLVVKRYNIKGVMHWLKRFWRPSRAWHSWAEAHRLEVLGIATPQPLAMIEMRRLGLRARSYLITDYIGGQDIIARFAPYVDGAPPEHELLALEQLLAALIRERISHGDLKGTNVLWQDGSWALIDLDALQQHHSHARFRQAFAKDRERLLRNWPVDSALYRLLDHRLPKGSLEQDA</sequence>
<dbReference type="EMBL" id="VNHQ01000013">
    <property type="protein sequence ID" value="TYP63662.1"/>
    <property type="molecule type" value="Genomic_DNA"/>
</dbReference>
<comment type="caution">
    <text evidence="1">The sequence shown here is derived from an EMBL/GenBank/DDBJ whole genome shotgun (WGS) entry which is preliminary data.</text>
</comment>
<dbReference type="OrthoDB" id="8532943at2"/>
<dbReference type="InterPro" id="IPR011009">
    <property type="entry name" value="Kinase-like_dom_sf"/>
</dbReference>
<dbReference type="Pfam" id="PF06293">
    <property type="entry name" value="Kdo"/>
    <property type="match status" value="1"/>
</dbReference>
<name>A0A5S5BBD8_STUST</name>
<evidence type="ECO:0000313" key="2">
    <source>
        <dbReference type="Proteomes" id="UP000324282"/>
    </source>
</evidence>
<keyword evidence="1" id="KW-0808">Transferase</keyword>
<keyword evidence="1" id="KW-0418">Kinase</keyword>
<dbReference type="SUPFAM" id="SSF56112">
    <property type="entry name" value="Protein kinase-like (PK-like)"/>
    <property type="match status" value="2"/>
</dbReference>
<accession>A0A5S5BBD8</accession>
<evidence type="ECO:0000313" key="1">
    <source>
        <dbReference type="EMBL" id="TYP63662.1"/>
    </source>
</evidence>
<dbReference type="RefSeq" id="WP_148925355.1">
    <property type="nucleotide sequence ID" value="NZ_VNHQ01000013.1"/>
</dbReference>
<protein>
    <submittedName>
        <fullName evidence="1">Lipopolysaccharide kinase (Kdo/WaaP) family protein</fullName>
    </submittedName>
</protein>
<dbReference type="Proteomes" id="UP000324282">
    <property type="component" value="Unassembled WGS sequence"/>
</dbReference>